<dbReference type="HAMAP" id="MF_02078">
    <property type="entry name" value="MurJ_MviN"/>
    <property type="match status" value="1"/>
</dbReference>
<dbReference type="PANTHER" id="PTHR47019">
    <property type="entry name" value="LIPID II FLIPPASE MURJ"/>
    <property type="match status" value="1"/>
</dbReference>
<evidence type="ECO:0000256" key="1">
    <source>
        <dbReference type="ARBA" id="ARBA00004651"/>
    </source>
</evidence>
<sequence>MSLIGKFASVGGATMASRVLGFVREAMIAAFLGAGPVADAFYAAFRFPNLFRRLFAEGAFNAAFVPLFAKEIEGGGQLAAQKYAQQVLAVLLLSLFVLSALAMIFMPFLVGTVIAPKFAADPEKFDLTVLLARIMFPYLAAMSLVAMLAGILNSLRRYFLAALAPVLLNVVLVAGLGAAGYLDLAAPDIGKVLGWSVTISGLLQLGLLVWAVKRENFNLGFVRPRLTPAVKRLLWLALPAAVTGGITQINLLVGQIIASAEAGAIAVINYADRLNQLPLGVIGIAIGVVLLPELSRAMRAGDAKEAQHLQNRSLEFGMAITVPAAFGLALLPEPIVALVFERGAFSRETTLVTSQVLAAFSVGLPAFVLMKIFTPVFYAREDMRTPLWASALSVFINISGSLILFPRLGVMGLAVATSLAGWVSSLYLGQQLVSRNLYRPAAITLKRIVLVVVGAALMGALLWWAEASFPHLLLDAPLIVRLVSVLVTVLVGGLVYFGFAFASGALDRRELARLLRRRKKV</sequence>
<comment type="similarity">
    <text evidence="9 10 11">Belongs to the MurJ/MviN family.</text>
</comment>
<feature type="transmembrane region" description="Helical" evidence="10">
    <location>
        <begin position="277"/>
        <end position="295"/>
    </location>
</feature>
<feature type="transmembrane region" description="Helical" evidence="10">
    <location>
        <begin position="26"/>
        <end position="45"/>
    </location>
</feature>
<reference evidence="13" key="1">
    <citation type="submission" date="2017-08" db="EMBL/GenBank/DDBJ databases">
        <authorList>
            <person name="Varghese N."/>
            <person name="Submissions S."/>
        </authorList>
    </citation>
    <scope>NUCLEOTIDE SEQUENCE [LARGE SCALE GENOMIC DNA]</scope>
    <source>
        <strain evidence="13">KCTC 23107</strain>
    </source>
</reference>
<dbReference type="UniPathway" id="UPA00219"/>
<keyword evidence="7 10" id="KW-0472">Membrane</keyword>
<feature type="transmembrane region" description="Helical" evidence="10">
    <location>
        <begin position="233"/>
        <end position="257"/>
    </location>
</feature>
<dbReference type="RefSeq" id="WP_097108364.1">
    <property type="nucleotide sequence ID" value="NZ_OCPC01000004.1"/>
</dbReference>
<evidence type="ECO:0000256" key="2">
    <source>
        <dbReference type="ARBA" id="ARBA00022475"/>
    </source>
</evidence>
<comment type="function">
    <text evidence="8 10 11">Involved in peptidoglycan biosynthesis. Transports lipid-linked peptidoglycan precursors from the inner to the outer leaflet of the cytoplasmic membrane.</text>
</comment>
<gene>
    <name evidence="10" type="primary">murJ</name>
    <name evidence="12" type="ORF">SAMN05877838_2775</name>
</gene>
<feature type="transmembrane region" description="Helical" evidence="10">
    <location>
        <begin position="316"/>
        <end position="340"/>
    </location>
</feature>
<dbReference type="GO" id="GO:0034204">
    <property type="term" value="P:lipid translocation"/>
    <property type="evidence" value="ECO:0007669"/>
    <property type="project" value="TreeGrafter"/>
</dbReference>
<evidence type="ECO:0000256" key="6">
    <source>
        <dbReference type="ARBA" id="ARBA00022989"/>
    </source>
</evidence>
<feature type="transmembrane region" description="Helical" evidence="10">
    <location>
        <begin position="485"/>
        <end position="506"/>
    </location>
</feature>
<protein>
    <recommendedName>
        <fullName evidence="10">Probable lipid II flippase MurJ</fullName>
    </recommendedName>
</protein>
<name>A0A286ICN6_9HYPH</name>
<feature type="transmembrane region" description="Helical" evidence="10">
    <location>
        <begin position="448"/>
        <end position="465"/>
    </location>
</feature>
<keyword evidence="13" id="KW-1185">Reference proteome</keyword>
<evidence type="ECO:0000313" key="13">
    <source>
        <dbReference type="Proteomes" id="UP000219465"/>
    </source>
</evidence>
<dbReference type="PIRSF" id="PIRSF002869">
    <property type="entry name" value="MviN"/>
    <property type="match status" value="1"/>
</dbReference>
<feature type="transmembrane region" description="Helical" evidence="10">
    <location>
        <begin position="352"/>
        <end position="373"/>
    </location>
</feature>
<accession>A0A286ICN6</accession>
<dbReference type="EMBL" id="OCPC01000004">
    <property type="protein sequence ID" value="SOE17870.1"/>
    <property type="molecule type" value="Genomic_DNA"/>
</dbReference>
<evidence type="ECO:0000256" key="4">
    <source>
        <dbReference type="ARBA" id="ARBA00022960"/>
    </source>
</evidence>
<keyword evidence="3 10" id="KW-0812">Transmembrane</keyword>
<evidence type="ECO:0000256" key="7">
    <source>
        <dbReference type="ARBA" id="ARBA00023136"/>
    </source>
</evidence>
<keyword evidence="6 10" id="KW-1133">Transmembrane helix</keyword>
<keyword evidence="4 10" id="KW-0133">Cell shape</keyword>
<dbReference type="NCBIfam" id="TIGR01695">
    <property type="entry name" value="murJ_mviN"/>
    <property type="match status" value="1"/>
</dbReference>
<comment type="subcellular location">
    <subcellularLocation>
        <location evidence="10">Cell inner membrane</location>
        <topology evidence="10">Multi-pass membrane protein</topology>
    </subcellularLocation>
    <subcellularLocation>
        <location evidence="1">Cell membrane</location>
        <topology evidence="1">Multi-pass membrane protein</topology>
    </subcellularLocation>
</comment>
<feature type="transmembrane region" description="Helical" evidence="10">
    <location>
        <begin position="159"/>
        <end position="181"/>
    </location>
</feature>
<dbReference type="InterPro" id="IPR004268">
    <property type="entry name" value="MurJ"/>
</dbReference>
<feature type="transmembrane region" description="Helical" evidence="10">
    <location>
        <begin position="87"/>
        <end position="110"/>
    </location>
</feature>
<dbReference type="InterPro" id="IPR051050">
    <property type="entry name" value="Lipid_II_flippase_MurJ/MviN"/>
</dbReference>
<evidence type="ECO:0000256" key="5">
    <source>
        <dbReference type="ARBA" id="ARBA00022984"/>
    </source>
</evidence>
<dbReference type="GO" id="GO:0005886">
    <property type="term" value="C:plasma membrane"/>
    <property type="evidence" value="ECO:0007669"/>
    <property type="project" value="UniProtKB-SubCell"/>
</dbReference>
<keyword evidence="10 11" id="KW-0813">Transport</keyword>
<feature type="transmembrane region" description="Helical" evidence="10">
    <location>
        <begin position="385"/>
        <end position="404"/>
    </location>
</feature>
<evidence type="ECO:0000256" key="8">
    <source>
        <dbReference type="ARBA" id="ARBA00060041"/>
    </source>
</evidence>
<evidence type="ECO:0000256" key="10">
    <source>
        <dbReference type="HAMAP-Rule" id="MF_02078"/>
    </source>
</evidence>
<evidence type="ECO:0000256" key="11">
    <source>
        <dbReference type="PIRNR" id="PIRNR002869"/>
    </source>
</evidence>
<dbReference type="GO" id="GO:0009252">
    <property type="term" value="P:peptidoglycan biosynthetic process"/>
    <property type="evidence" value="ECO:0007669"/>
    <property type="project" value="UniProtKB-UniRule"/>
</dbReference>
<dbReference type="CDD" id="cd13123">
    <property type="entry name" value="MATE_MurJ_like"/>
    <property type="match status" value="1"/>
</dbReference>
<dbReference type="PANTHER" id="PTHR47019:SF1">
    <property type="entry name" value="LIPID II FLIPPASE MURJ"/>
    <property type="match status" value="1"/>
</dbReference>
<dbReference type="GO" id="GO:0071555">
    <property type="term" value="P:cell wall organization"/>
    <property type="evidence" value="ECO:0007669"/>
    <property type="project" value="UniProtKB-UniRule"/>
</dbReference>
<feature type="transmembrane region" description="Helical" evidence="10">
    <location>
        <begin position="193"/>
        <end position="212"/>
    </location>
</feature>
<evidence type="ECO:0000313" key="12">
    <source>
        <dbReference type="EMBL" id="SOE17870.1"/>
    </source>
</evidence>
<dbReference type="Proteomes" id="UP000219465">
    <property type="component" value="Unassembled WGS sequence"/>
</dbReference>
<comment type="pathway">
    <text evidence="10">Cell wall biogenesis; peptidoglycan biosynthesis.</text>
</comment>
<evidence type="ECO:0000256" key="3">
    <source>
        <dbReference type="ARBA" id="ARBA00022692"/>
    </source>
</evidence>
<dbReference type="OrthoDB" id="9816572at2"/>
<dbReference type="Pfam" id="PF03023">
    <property type="entry name" value="MurJ"/>
    <property type="match status" value="1"/>
</dbReference>
<feature type="transmembrane region" description="Helical" evidence="10">
    <location>
        <begin position="130"/>
        <end position="152"/>
    </location>
</feature>
<dbReference type="AlphaFoldDB" id="A0A286ICN6"/>
<organism evidence="12 13">
    <name type="scientific">Hoeflea halophila</name>
    <dbReference type="NCBI Taxonomy" id="714899"/>
    <lineage>
        <taxon>Bacteria</taxon>
        <taxon>Pseudomonadati</taxon>
        <taxon>Pseudomonadota</taxon>
        <taxon>Alphaproteobacteria</taxon>
        <taxon>Hyphomicrobiales</taxon>
        <taxon>Rhizobiaceae</taxon>
        <taxon>Hoeflea</taxon>
    </lineage>
</organism>
<dbReference type="GO" id="GO:0008360">
    <property type="term" value="P:regulation of cell shape"/>
    <property type="evidence" value="ECO:0007669"/>
    <property type="project" value="UniProtKB-UniRule"/>
</dbReference>
<evidence type="ECO:0000256" key="9">
    <source>
        <dbReference type="ARBA" id="ARBA00061532"/>
    </source>
</evidence>
<keyword evidence="2 10" id="KW-1003">Cell membrane</keyword>
<keyword evidence="5 10" id="KW-0573">Peptidoglycan synthesis</keyword>
<dbReference type="PRINTS" id="PR01806">
    <property type="entry name" value="VIRFACTRMVIN"/>
</dbReference>
<keyword evidence="10 11" id="KW-0961">Cell wall biogenesis/degradation</keyword>
<proteinExistence type="inferred from homology"/>
<dbReference type="GO" id="GO:0015648">
    <property type="term" value="F:lipid-linked peptidoglycan transporter activity"/>
    <property type="evidence" value="ECO:0007669"/>
    <property type="project" value="UniProtKB-UniRule"/>
</dbReference>
<feature type="transmembrane region" description="Helical" evidence="10">
    <location>
        <begin position="410"/>
        <end position="428"/>
    </location>
</feature>
<keyword evidence="10" id="KW-0997">Cell inner membrane</keyword>